<dbReference type="RefSeq" id="WP_044979446.1">
    <property type="nucleotide sequence ID" value="NZ_CP009228.1"/>
</dbReference>
<evidence type="ECO:0000313" key="3">
    <source>
        <dbReference type="EMBL" id="UTY33606.1"/>
    </source>
</evidence>
<evidence type="ECO:0000313" key="5">
    <source>
        <dbReference type="Proteomes" id="UP001059401"/>
    </source>
</evidence>
<gene>
    <name evidence="3" type="ORF">E4N74_05920</name>
    <name evidence="2" type="ORF">E4N76_06820</name>
</gene>
<feature type="chain" id="PRO_5042287398" description="Beta-lactamase" evidence="1">
    <location>
        <begin position="22"/>
        <end position="146"/>
    </location>
</feature>
<feature type="signal peptide" evidence="1">
    <location>
        <begin position="1"/>
        <end position="21"/>
    </location>
</feature>
<keyword evidence="1" id="KW-0732">Signal</keyword>
<evidence type="ECO:0000256" key="1">
    <source>
        <dbReference type="SAM" id="SignalP"/>
    </source>
</evidence>
<organism evidence="3 4">
    <name type="scientific">Treponema putidum</name>
    <dbReference type="NCBI Taxonomy" id="221027"/>
    <lineage>
        <taxon>Bacteria</taxon>
        <taxon>Pseudomonadati</taxon>
        <taxon>Spirochaetota</taxon>
        <taxon>Spirochaetia</taxon>
        <taxon>Spirochaetales</taxon>
        <taxon>Treponemataceae</taxon>
        <taxon>Treponema</taxon>
    </lineage>
</organism>
<reference evidence="3" key="1">
    <citation type="submission" date="2019-04" db="EMBL/GenBank/DDBJ databases">
        <title>Whole genome sequencing of oral phylogroup 2 treponemes.</title>
        <authorList>
            <person name="Chan Y."/>
            <person name="Zeng H.H."/>
            <person name="Yu X.L."/>
            <person name="Leung W.K."/>
            <person name="Watt R.M."/>
        </authorList>
    </citation>
    <scope>NUCLEOTIDE SEQUENCE</scope>
    <source>
        <strain evidence="3">OMZ 835</strain>
        <strain evidence="2">OMZ 847</strain>
    </source>
</reference>
<dbReference type="EMBL" id="CP038804">
    <property type="protein sequence ID" value="UTY33606.1"/>
    <property type="molecule type" value="Genomic_DNA"/>
</dbReference>
<accession>A0AAE9MTP5</accession>
<dbReference type="AlphaFoldDB" id="A0AAE9MTP5"/>
<proteinExistence type="predicted"/>
<dbReference type="EMBL" id="CP038802">
    <property type="protein sequence ID" value="UTY28739.1"/>
    <property type="molecule type" value="Genomic_DNA"/>
</dbReference>
<name>A0AAE9MTP5_9SPIR</name>
<evidence type="ECO:0000313" key="4">
    <source>
        <dbReference type="Proteomes" id="UP001058682"/>
    </source>
</evidence>
<protein>
    <recommendedName>
        <fullName evidence="6">Beta-lactamase</fullName>
    </recommendedName>
</protein>
<keyword evidence="5" id="KW-1185">Reference proteome</keyword>
<evidence type="ECO:0008006" key="6">
    <source>
        <dbReference type="Google" id="ProtNLM"/>
    </source>
</evidence>
<dbReference type="KEGG" id="tpk:JO40_12040"/>
<evidence type="ECO:0000313" key="2">
    <source>
        <dbReference type="EMBL" id="UTY28739.1"/>
    </source>
</evidence>
<sequence length="146" mass="16552">MKKISSILVCLAVGAILFAQSAEKMDEILASNALTMGQACYLVGTSIGKVDDKESYETAFNKFKELKMFKDKKYDEPIRFDEFSNLALQYSSIKHGLWYGITKNPHYAFRQLKIMKIIPHKTVPSSHIKPFTAINLLAKIMPSEDK</sequence>
<dbReference type="Proteomes" id="UP001058682">
    <property type="component" value="Chromosome"/>
</dbReference>
<dbReference type="Proteomes" id="UP001059401">
    <property type="component" value="Chromosome"/>
</dbReference>